<feature type="transmembrane region" description="Helical" evidence="7">
    <location>
        <begin position="12"/>
        <end position="32"/>
    </location>
</feature>
<reference evidence="9 10" key="1">
    <citation type="journal article" date="2011" name="J. Bacteriol.">
        <title>Genome sequence of the verrucomicrobium Opitutus terrae PB90-1, an abundant inhabitant of rice paddy soil ecosystems.</title>
        <authorList>
            <person name="van Passel M.W."/>
            <person name="Kant R."/>
            <person name="Palva A."/>
            <person name="Copeland A."/>
            <person name="Lucas S."/>
            <person name="Lapidus A."/>
            <person name="Glavina del Rio T."/>
            <person name="Pitluck S."/>
            <person name="Goltsman E."/>
            <person name="Clum A."/>
            <person name="Sun H."/>
            <person name="Schmutz J."/>
            <person name="Larimer F.W."/>
            <person name="Land M.L."/>
            <person name="Hauser L."/>
            <person name="Kyrpides N."/>
            <person name="Mikhailova N."/>
            <person name="Richardson P.P."/>
            <person name="Janssen P.H."/>
            <person name="de Vos W.M."/>
            <person name="Smidt H."/>
        </authorList>
    </citation>
    <scope>NUCLEOTIDE SEQUENCE [LARGE SCALE GENOMIC DNA]</scope>
    <source>
        <strain evidence="10">DSM 11246 / JCM 15787 / PB90-1</strain>
    </source>
</reference>
<feature type="transmembrane region" description="Helical" evidence="7">
    <location>
        <begin position="210"/>
        <end position="234"/>
    </location>
</feature>
<evidence type="ECO:0000313" key="9">
    <source>
        <dbReference type="EMBL" id="ACB75034.1"/>
    </source>
</evidence>
<proteinExistence type="inferred from homology"/>
<evidence type="ECO:0000256" key="6">
    <source>
        <dbReference type="ARBA" id="ARBA00023136"/>
    </source>
</evidence>
<dbReference type="InterPro" id="IPR035906">
    <property type="entry name" value="MetI-like_sf"/>
</dbReference>
<accession>B1ZVU8</accession>
<keyword evidence="3" id="KW-1003">Cell membrane</keyword>
<dbReference type="CDD" id="cd06261">
    <property type="entry name" value="TM_PBP2"/>
    <property type="match status" value="1"/>
</dbReference>
<feature type="transmembrane region" description="Helical" evidence="7">
    <location>
        <begin position="345"/>
        <end position="366"/>
    </location>
</feature>
<keyword evidence="2 7" id="KW-0813">Transport</keyword>
<evidence type="ECO:0000256" key="3">
    <source>
        <dbReference type="ARBA" id="ARBA00022475"/>
    </source>
</evidence>
<dbReference type="Pfam" id="PF00528">
    <property type="entry name" value="BPD_transp_1"/>
    <property type="match status" value="1"/>
</dbReference>
<gene>
    <name evidence="9" type="ordered locus">Oter_1750</name>
</gene>
<protein>
    <submittedName>
        <fullName evidence="9">Binding-protein-dependent transport systems inner membrane component</fullName>
    </submittedName>
</protein>
<dbReference type="GO" id="GO:0005886">
    <property type="term" value="C:plasma membrane"/>
    <property type="evidence" value="ECO:0007669"/>
    <property type="project" value="UniProtKB-SubCell"/>
</dbReference>
<dbReference type="STRING" id="452637.Oter_1750"/>
<dbReference type="HOGENOM" id="CLU_016047_1_1_0"/>
<evidence type="ECO:0000256" key="7">
    <source>
        <dbReference type="RuleBase" id="RU363032"/>
    </source>
</evidence>
<dbReference type="Proteomes" id="UP000007013">
    <property type="component" value="Chromosome"/>
</dbReference>
<dbReference type="PANTHER" id="PTHR43744:SF12">
    <property type="entry name" value="ABC TRANSPORTER PERMEASE PROTEIN MG189-RELATED"/>
    <property type="match status" value="1"/>
</dbReference>
<organism evidence="9 10">
    <name type="scientific">Opitutus terrae (strain DSM 11246 / JCM 15787 / PB90-1)</name>
    <dbReference type="NCBI Taxonomy" id="452637"/>
    <lineage>
        <taxon>Bacteria</taxon>
        <taxon>Pseudomonadati</taxon>
        <taxon>Verrucomicrobiota</taxon>
        <taxon>Opitutia</taxon>
        <taxon>Opitutales</taxon>
        <taxon>Opitutaceae</taxon>
        <taxon>Opitutus</taxon>
    </lineage>
</organism>
<dbReference type="SUPFAM" id="SSF161098">
    <property type="entry name" value="MetI-like"/>
    <property type="match status" value="1"/>
</dbReference>
<evidence type="ECO:0000256" key="2">
    <source>
        <dbReference type="ARBA" id="ARBA00022448"/>
    </source>
</evidence>
<sequence length="381" mass="42374">MKPHGPVSRTFIYLMLIVASGLFLTPFVWLVSTSLKPVEQTMVLPPTFLPRAHYVEIDGRRMEVVIDYTMNQPGVVADVVSGPDAGKRVFLLPDQAIARAAELNGAHRVAAGWTHVTERLEQGAGRERQPRWDIVPPGAVQSEIKFRWSNYPNALASMGGGAAAGSGNVSFWVFLSNTLIVCVLGVIGTVLSNAIVAYGFARLRWRGRDAFFALTLATLMVPFPVLMVPLYGVFRELGWIGTLMPLWVPAFFGSAFNIFLMRQFFLTIPEELSEAARIDGSSEWRIFWRIILPLSKPVLAVAALFHFLYAWNDFMGPFLYLTRKETFTLSIALQNYQSQTGGVQWHYLMAASTVTVLPIIVLFFFAQRTFIQGIATTGSKG</sequence>
<comment type="subcellular location">
    <subcellularLocation>
        <location evidence="1 7">Cell membrane</location>
        <topology evidence="1 7">Multi-pass membrane protein</topology>
    </subcellularLocation>
</comment>
<dbReference type="eggNOG" id="COG0395">
    <property type="taxonomic scope" value="Bacteria"/>
</dbReference>
<dbReference type="GO" id="GO:0055085">
    <property type="term" value="P:transmembrane transport"/>
    <property type="evidence" value="ECO:0007669"/>
    <property type="project" value="InterPro"/>
</dbReference>
<evidence type="ECO:0000256" key="5">
    <source>
        <dbReference type="ARBA" id="ARBA00022989"/>
    </source>
</evidence>
<feature type="transmembrane region" description="Helical" evidence="7">
    <location>
        <begin position="246"/>
        <end position="265"/>
    </location>
</feature>
<dbReference type="PROSITE" id="PS50928">
    <property type="entry name" value="ABC_TM1"/>
    <property type="match status" value="1"/>
</dbReference>
<dbReference type="Gene3D" id="1.10.3720.10">
    <property type="entry name" value="MetI-like"/>
    <property type="match status" value="1"/>
</dbReference>
<dbReference type="KEGG" id="ote:Oter_1750"/>
<feature type="domain" description="ABC transmembrane type-1" evidence="8">
    <location>
        <begin position="175"/>
        <end position="366"/>
    </location>
</feature>
<keyword evidence="5 7" id="KW-1133">Transmembrane helix</keyword>
<evidence type="ECO:0000259" key="8">
    <source>
        <dbReference type="PROSITE" id="PS50928"/>
    </source>
</evidence>
<dbReference type="EMBL" id="CP001032">
    <property type="protein sequence ID" value="ACB75034.1"/>
    <property type="molecule type" value="Genomic_DNA"/>
</dbReference>
<feature type="transmembrane region" description="Helical" evidence="7">
    <location>
        <begin position="171"/>
        <end position="198"/>
    </location>
</feature>
<evidence type="ECO:0000313" key="10">
    <source>
        <dbReference type="Proteomes" id="UP000007013"/>
    </source>
</evidence>
<dbReference type="RefSeq" id="WP_012374571.1">
    <property type="nucleotide sequence ID" value="NC_010571.1"/>
</dbReference>
<keyword evidence="6 7" id="KW-0472">Membrane</keyword>
<evidence type="ECO:0000256" key="1">
    <source>
        <dbReference type="ARBA" id="ARBA00004651"/>
    </source>
</evidence>
<comment type="similarity">
    <text evidence="7">Belongs to the binding-protein-dependent transport system permease family.</text>
</comment>
<evidence type="ECO:0000256" key="4">
    <source>
        <dbReference type="ARBA" id="ARBA00022692"/>
    </source>
</evidence>
<keyword evidence="10" id="KW-1185">Reference proteome</keyword>
<dbReference type="AlphaFoldDB" id="B1ZVU8"/>
<dbReference type="PANTHER" id="PTHR43744">
    <property type="entry name" value="ABC TRANSPORTER PERMEASE PROTEIN MG189-RELATED-RELATED"/>
    <property type="match status" value="1"/>
</dbReference>
<keyword evidence="4 7" id="KW-0812">Transmembrane</keyword>
<feature type="transmembrane region" description="Helical" evidence="7">
    <location>
        <begin position="286"/>
        <end position="311"/>
    </location>
</feature>
<dbReference type="InterPro" id="IPR000515">
    <property type="entry name" value="MetI-like"/>
</dbReference>
<name>B1ZVU8_OPITP</name>